<dbReference type="KEGG" id="cvn:111115917"/>
<evidence type="ECO:0000256" key="1">
    <source>
        <dbReference type="ARBA" id="ARBA00009580"/>
    </source>
</evidence>
<dbReference type="Pfam" id="PF00102">
    <property type="entry name" value="Y_phosphatase"/>
    <property type="match status" value="1"/>
</dbReference>
<dbReference type="PANTHER" id="PTHR19134">
    <property type="entry name" value="RECEPTOR-TYPE TYROSINE-PROTEIN PHOSPHATASE"/>
    <property type="match status" value="1"/>
</dbReference>
<dbReference type="GO" id="GO:0008045">
    <property type="term" value="P:motor neuron axon guidance"/>
    <property type="evidence" value="ECO:0007669"/>
    <property type="project" value="TreeGrafter"/>
</dbReference>
<dbReference type="GO" id="GO:0004725">
    <property type="term" value="F:protein tyrosine phosphatase activity"/>
    <property type="evidence" value="ECO:0007669"/>
    <property type="project" value="UniProtKB-EC"/>
</dbReference>
<proteinExistence type="inferred from homology"/>
<dbReference type="InterPro" id="IPR016130">
    <property type="entry name" value="Tyr_Pase_AS"/>
</dbReference>
<dbReference type="SUPFAM" id="SSF52799">
    <property type="entry name" value="(Phosphotyrosine protein) phosphatases II"/>
    <property type="match status" value="1"/>
</dbReference>
<feature type="domain" description="Tyrosine-protein phosphatase" evidence="7">
    <location>
        <begin position="119"/>
        <end position="375"/>
    </location>
</feature>
<dbReference type="RefSeq" id="XP_022310542.1">
    <property type="nucleotide sequence ID" value="XM_022454834.1"/>
</dbReference>
<dbReference type="CDD" id="cd00047">
    <property type="entry name" value="PTPc"/>
    <property type="match status" value="1"/>
</dbReference>
<evidence type="ECO:0000259" key="8">
    <source>
        <dbReference type="PROSITE" id="PS50056"/>
    </source>
</evidence>
<evidence type="ECO:0000256" key="5">
    <source>
        <dbReference type="ARBA" id="ARBA00051722"/>
    </source>
</evidence>
<dbReference type="EC" id="3.1.3.48" evidence="2"/>
<dbReference type="PROSITE" id="PS50055">
    <property type="entry name" value="TYR_PHOSPHATASE_PTP"/>
    <property type="match status" value="1"/>
</dbReference>
<comment type="catalytic activity">
    <reaction evidence="5">
        <text>O-phospho-L-tyrosyl-[protein] + H2O = L-tyrosyl-[protein] + phosphate</text>
        <dbReference type="Rhea" id="RHEA:10684"/>
        <dbReference type="Rhea" id="RHEA-COMP:10136"/>
        <dbReference type="Rhea" id="RHEA-COMP:20101"/>
        <dbReference type="ChEBI" id="CHEBI:15377"/>
        <dbReference type="ChEBI" id="CHEBI:43474"/>
        <dbReference type="ChEBI" id="CHEBI:46858"/>
        <dbReference type="ChEBI" id="CHEBI:61978"/>
        <dbReference type="EC" id="3.1.3.48"/>
    </reaction>
</comment>
<comment type="similarity">
    <text evidence="1">Belongs to the protein-tyrosine phosphatase family.</text>
</comment>
<dbReference type="SMART" id="SM00404">
    <property type="entry name" value="PTPc_motif"/>
    <property type="match status" value="1"/>
</dbReference>
<evidence type="ECO:0000256" key="2">
    <source>
        <dbReference type="ARBA" id="ARBA00013064"/>
    </source>
</evidence>
<dbReference type="GeneID" id="111115917"/>
<keyword evidence="3" id="KW-0378">Hydrolase</keyword>
<reference evidence="10" key="1">
    <citation type="submission" date="2025-08" db="UniProtKB">
        <authorList>
            <consortium name="RefSeq"/>
        </authorList>
    </citation>
    <scope>IDENTIFICATION</scope>
    <source>
        <tissue evidence="10">Whole sample</tissue>
    </source>
</reference>
<protein>
    <recommendedName>
        <fullName evidence="2">protein-tyrosine-phosphatase</fullName>
        <ecNumber evidence="2">3.1.3.48</ecNumber>
    </recommendedName>
</protein>
<dbReference type="Gene3D" id="3.90.190.10">
    <property type="entry name" value="Protein tyrosine phosphatase superfamily"/>
    <property type="match status" value="1"/>
</dbReference>
<dbReference type="InterPro" id="IPR000387">
    <property type="entry name" value="Tyr_Pase_dom"/>
</dbReference>
<evidence type="ECO:0000256" key="3">
    <source>
        <dbReference type="ARBA" id="ARBA00022801"/>
    </source>
</evidence>
<evidence type="ECO:0000256" key="6">
    <source>
        <dbReference type="SAM" id="MobiDB-lite"/>
    </source>
</evidence>
<dbReference type="PANTHER" id="PTHR19134:SF562">
    <property type="entry name" value="PROTEIN-TYROSINE-PHOSPHATASE"/>
    <property type="match status" value="1"/>
</dbReference>
<organism evidence="9 10">
    <name type="scientific">Crassostrea virginica</name>
    <name type="common">Eastern oyster</name>
    <dbReference type="NCBI Taxonomy" id="6565"/>
    <lineage>
        <taxon>Eukaryota</taxon>
        <taxon>Metazoa</taxon>
        <taxon>Spiralia</taxon>
        <taxon>Lophotrochozoa</taxon>
        <taxon>Mollusca</taxon>
        <taxon>Bivalvia</taxon>
        <taxon>Autobranchia</taxon>
        <taxon>Pteriomorphia</taxon>
        <taxon>Ostreida</taxon>
        <taxon>Ostreoidea</taxon>
        <taxon>Ostreidae</taxon>
        <taxon>Crassostrea</taxon>
    </lineage>
</organism>
<gene>
    <name evidence="10" type="primary">LOC111115917</name>
</gene>
<evidence type="ECO:0000313" key="10">
    <source>
        <dbReference type="RefSeq" id="XP_022310542.1"/>
    </source>
</evidence>
<dbReference type="InterPro" id="IPR003595">
    <property type="entry name" value="Tyr_Pase_cat"/>
</dbReference>
<keyword evidence="9" id="KW-1185">Reference proteome</keyword>
<dbReference type="FunFam" id="3.90.190.10:FF:000102">
    <property type="entry name" value="Receptor-type tyrosine-protein phosphatase"/>
    <property type="match status" value="1"/>
</dbReference>
<sequence length="648" mass="74187">MVRRKRRLDTKNEDAIGLAPTETPMSERKTNLYLEQTPDEGNDETTSAGVYNVSYVTNSADPRYSDQEDTESEAESGNYGSSLENLSSVVLLSENLGDIPIPELHDYILRKHRNIEEGFRAEFKALPEGDISRCTIGGQEKNTLRNRFRNTLPYDHSRVVLTDPGGEDYINANYIPNVQGDIKYIACQGPKPTTVKDFWRMIWQEKIHTVVMLTKTIEGDKRKCEQYWPNQGRTIISGKIDITSLDETHYAFFTIRKLKVTNSQESKAEIRHLHHFHFTGWPDHGVPPTSQLLSFYFQVREQLNVEGTNYPLVVHCSAGVGRTGTFIAIDALAQNGVNTGTVNVTKYVSRLRRERMHMIQTVGQYITVYKCLDEYFNFPRHVISKETLLKNSVSHGILQEEYKEMNSFLRNVREYEACNTKQETNDDSNPLIIAEYPSLWLEDGFLVSRHPLSAELDQHLSILSDFVPSSVIVLDADQSTAEEWIPERTDLVIGRYVVKKTKSRVVSVNRRMSTIGVTIQQRDDEEVEFRVIEPVASQDSDYSNITHLSDILDTFTSLTLQRDNPVFILNNENSVEVLTTVIVINALQQLWHDGKTDICFLARYLQIIQGTEPLPLDDYVECYRLFSKFANRSPVLNKEQTEENVYAN</sequence>
<feature type="region of interest" description="Disordered" evidence="6">
    <location>
        <begin position="1"/>
        <end position="29"/>
    </location>
</feature>
<dbReference type="AlphaFoldDB" id="A0A8B8C4C0"/>
<dbReference type="InterPro" id="IPR029021">
    <property type="entry name" value="Prot-tyrosine_phosphatase-like"/>
</dbReference>
<name>A0A8B8C4C0_CRAVI</name>
<dbReference type="Proteomes" id="UP000694844">
    <property type="component" value="Chromosome 9"/>
</dbReference>
<evidence type="ECO:0000259" key="7">
    <source>
        <dbReference type="PROSITE" id="PS50055"/>
    </source>
</evidence>
<dbReference type="PRINTS" id="PR00700">
    <property type="entry name" value="PRTYPHPHTASE"/>
</dbReference>
<feature type="region of interest" description="Disordered" evidence="6">
    <location>
        <begin position="57"/>
        <end position="80"/>
    </location>
</feature>
<evidence type="ECO:0000313" key="9">
    <source>
        <dbReference type="Proteomes" id="UP000694844"/>
    </source>
</evidence>
<dbReference type="PROSITE" id="PS50056">
    <property type="entry name" value="TYR_PHOSPHATASE_2"/>
    <property type="match status" value="1"/>
</dbReference>
<dbReference type="PROSITE" id="PS00383">
    <property type="entry name" value="TYR_PHOSPHATASE_1"/>
    <property type="match status" value="1"/>
</dbReference>
<dbReference type="InterPro" id="IPR050348">
    <property type="entry name" value="Protein-Tyr_Phosphatase"/>
</dbReference>
<feature type="domain" description="Tyrosine specific protein phosphatases" evidence="8">
    <location>
        <begin position="290"/>
        <end position="366"/>
    </location>
</feature>
<dbReference type="InterPro" id="IPR000242">
    <property type="entry name" value="PTP_cat"/>
</dbReference>
<keyword evidence="4" id="KW-0904">Protein phosphatase</keyword>
<accession>A0A8B8C4C0</accession>
<dbReference type="SMART" id="SM00194">
    <property type="entry name" value="PTPc"/>
    <property type="match status" value="1"/>
</dbReference>
<dbReference type="OrthoDB" id="10253954at2759"/>
<evidence type="ECO:0000256" key="4">
    <source>
        <dbReference type="ARBA" id="ARBA00022912"/>
    </source>
</evidence>